<keyword evidence="2" id="KW-1185">Reference proteome</keyword>
<protein>
    <submittedName>
        <fullName evidence="1">Uncharacterized protein</fullName>
    </submittedName>
</protein>
<name>A0A6L9XYF8_9MICO</name>
<organism evidence="1 2">
    <name type="scientific">Leifsonia tongyongensis</name>
    <dbReference type="NCBI Taxonomy" id="1268043"/>
    <lineage>
        <taxon>Bacteria</taxon>
        <taxon>Bacillati</taxon>
        <taxon>Actinomycetota</taxon>
        <taxon>Actinomycetes</taxon>
        <taxon>Micrococcales</taxon>
        <taxon>Microbacteriaceae</taxon>
        <taxon>Leifsonia</taxon>
    </lineage>
</organism>
<reference evidence="1 2" key="1">
    <citation type="journal article" date="2014" name="J. Microbiol.">
        <title>Diaminobutyricibacter tongyongensis gen. nov., sp. nov. and Homoserinibacter gongjuensis gen. nov., sp. nov. belong to the family Microbacteriaceae.</title>
        <authorList>
            <person name="Kim S.J."/>
            <person name="Ahn J.H."/>
            <person name="Weon H.Y."/>
            <person name="Hamada M."/>
            <person name="Suzuki K."/>
            <person name="Kwon S.W."/>
        </authorList>
    </citation>
    <scope>NUCLEOTIDE SEQUENCE [LARGE SCALE GENOMIC DNA]</scope>
    <source>
        <strain evidence="1 2">NBRC 108724</strain>
    </source>
</reference>
<dbReference type="EMBL" id="JAAGWY010000002">
    <property type="protein sequence ID" value="NEN06008.1"/>
    <property type="molecule type" value="Genomic_DNA"/>
</dbReference>
<dbReference type="RefSeq" id="WP_163289467.1">
    <property type="nucleotide sequence ID" value="NZ_JAAGWY010000002.1"/>
</dbReference>
<comment type="caution">
    <text evidence="1">The sequence shown here is derived from an EMBL/GenBank/DDBJ whole genome shotgun (WGS) entry which is preliminary data.</text>
</comment>
<evidence type="ECO:0000313" key="1">
    <source>
        <dbReference type="EMBL" id="NEN06008.1"/>
    </source>
</evidence>
<accession>A0A6L9XYF8</accession>
<proteinExistence type="predicted"/>
<dbReference type="Proteomes" id="UP000474967">
    <property type="component" value="Unassembled WGS sequence"/>
</dbReference>
<evidence type="ECO:0000313" key="2">
    <source>
        <dbReference type="Proteomes" id="UP000474967"/>
    </source>
</evidence>
<gene>
    <name evidence="1" type="ORF">G3T36_08985</name>
</gene>
<dbReference type="AlphaFoldDB" id="A0A6L9XYF8"/>
<sequence>MTSPLAHLNASDCDEEDLEAPLGNLYSYFDGERWVDGVATGVRPKSDLDDSAMVQIDHRDWYPAADLRESSHYTAVLVNPDGTIYRESIESLAGGRPAPAIRDIGTYGADNLAAEFTLENKSWEPGGRVLYRYVGSADLGPSAED</sequence>